<dbReference type="Proteomes" id="UP000663869">
    <property type="component" value="Unassembled WGS sequence"/>
</dbReference>
<dbReference type="EMBL" id="CAJNYU010003361">
    <property type="protein sequence ID" value="CAF3665573.1"/>
    <property type="molecule type" value="Genomic_DNA"/>
</dbReference>
<evidence type="ECO:0000313" key="4">
    <source>
        <dbReference type="Proteomes" id="UP000663869"/>
    </source>
</evidence>
<proteinExistence type="predicted"/>
<comment type="caution">
    <text evidence="2">The sequence shown here is derived from an EMBL/GenBank/DDBJ whole genome shotgun (WGS) entry which is preliminary data.</text>
</comment>
<accession>A0A818S7P3</accession>
<keyword evidence="1" id="KW-0472">Membrane</keyword>
<gene>
    <name evidence="2" type="ORF">FME351_LOCUS25350</name>
    <name evidence="3" type="ORF">TSG867_LOCUS22705</name>
</gene>
<evidence type="ECO:0000313" key="2">
    <source>
        <dbReference type="EMBL" id="CAF3665573.1"/>
    </source>
</evidence>
<protein>
    <submittedName>
        <fullName evidence="2">Uncharacterized protein</fullName>
    </submittedName>
</protein>
<name>A0A818S7P3_9BILA</name>
<dbReference type="EMBL" id="CAJOBQ010001879">
    <property type="protein sequence ID" value="CAF4522998.1"/>
    <property type="molecule type" value="Genomic_DNA"/>
</dbReference>
<sequence length="114" mass="12570">MTIEKVDQLSLKNRVYNQIIQRPRVWKLLMVSMVIFIGSIILISVLLVKALNHGLPNSSTTTTTSTTTTYGGPGISSTATTYTVASSSSPVLYIWVLACYTIIYCLKIAFESFI</sequence>
<dbReference type="AlphaFoldDB" id="A0A818S7P3"/>
<keyword evidence="1" id="KW-1133">Transmembrane helix</keyword>
<organism evidence="2 4">
    <name type="scientific">Rotaria socialis</name>
    <dbReference type="NCBI Taxonomy" id="392032"/>
    <lineage>
        <taxon>Eukaryota</taxon>
        <taxon>Metazoa</taxon>
        <taxon>Spiralia</taxon>
        <taxon>Gnathifera</taxon>
        <taxon>Rotifera</taxon>
        <taxon>Eurotatoria</taxon>
        <taxon>Bdelloidea</taxon>
        <taxon>Philodinida</taxon>
        <taxon>Philodinidae</taxon>
        <taxon>Rotaria</taxon>
    </lineage>
</organism>
<evidence type="ECO:0000256" key="1">
    <source>
        <dbReference type="SAM" id="Phobius"/>
    </source>
</evidence>
<evidence type="ECO:0000313" key="3">
    <source>
        <dbReference type="EMBL" id="CAF4522998.1"/>
    </source>
</evidence>
<reference evidence="2" key="1">
    <citation type="submission" date="2021-02" db="EMBL/GenBank/DDBJ databases">
        <authorList>
            <person name="Nowell W R."/>
        </authorList>
    </citation>
    <scope>NUCLEOTIDE SEQUENCE</scope>
</reference>
<keyword evidence="1" id="KW-0812">Transmembrane</keyword>
<feature type="transmembrane region" description="Helical" evidence="1">
    <location>
        <begin position="92"/>
        <end position="110"/>
    </location>
</feature>
<dbReference type="Proteomes" id="UP000663862">
    <property type="component" value="Unassembled WGS sequence"/>
</dbReference>
<feature type="transmembrane region" description="Helical" evidence="1">
    <location>
        <begin position="28"/>
        <end position="48"/>
    </location>
</feature>